<gene>
    <name evidence="2" type="ORF">KP004_00690</name>
</gene>
<keyword evidence="1" id="KW-0472">Membrane</keyword>
<dbReference type="EMBL" id="CP076723">
    <property type="protein sequence ID" value="QWV93741.1"/>
    <property type="molecule type" value="Genomic_DNA"/>
</dbReference>
<sequence length="178" mass="20567">MESKIKKIYFINSIQFAIGLLTLLLGVIYYVLVRNSGKVYAIQGINWLWLSNLNHIHSIKVAMKFLSPAFLHSCSFSLLTASLLPEDNNRKYIAICIFWAVTGSLFEFGQYFKPHILAEHHDLIGIGWLIKLTFQYFEHGTYDMHDIINTILGCLIAYKIMLLTKYRGDYAQERVVVK</sequence>
<protein>
    <recommendedName>
        <fullName evidence="4">VanZ-like domain-containing protein</fullName>
    </recommendedName>
</protein>
<feature type="transmembrane region" description="Helical" evidence="1">
    <location>
        <begin position="147"/>
        <end position="164"/>
    </location>
</feature>
<proteinExistence type="predicted"/>
<feature type="transmembrane region" description="Helical" evidence="1">
    <location>
        <begin position="92"/>
        <end position="112"/>
    </location>
</feature>
<keyword evidence="3" id="KW-1185">Reference proteome</keyword>
<evidence type="ECO:0000313" key="3">
    <source>
        <dbReference type="Proteomes" id="UP000683557"/>
    </source>
</evidence>
<organism evidence="2 3">
    <name type="scientific">Geomonas oryzisoli</name>
    <dbReference type="NCBI Taxonomy" id="2847992"/>
    <lineage>
        <taxon>Bacteria</taxon>
        <taxon>Pseudomonadati</taxon>
        <taxon>Thermodesulfobacteriota</taxon>
        <taxon>Desulfuromonadia</taxon>
        <taxon>Geobacterales</taxon>
        <taxon>Geobacteraceae</taxon>
        <taxon>Geomonas</taxon>
    </lineage>
</organism>
<name>A0ABX8J6V7_9BACT</name>
<reference evidence="2 3" key="1">
    <citation type="submission" date="2021-06" db="EMBL/GenBank/DDBJ databases">
        <title>Gemonas diversity in paddy soil.</title>
        <authorList>
            <person name="Liu G."/>
        </authorList>
    </citation>
    <scope>NUCLEOTIDE SEQUENCE [LARGE SCALE GENOMIC DNA]</scope>
    <source>
        <strain evidence="2 3">RG10</strain>
    </source>
</reference>
<evidence type="ECO:0000313" key="2">
    <source>
        <dbReference type="EMBL" id="QWV93741.1"/>
    </source>
</evidence>
<dbReference type="RefSeq" id="WP_216800485.1">
    <property type="nucleotide sequence ID" value="NZ_CP076723.1"/>
</dbReference>
<dbReference type="Proteomes" id="UP000683557">
    <property type="component" value="Chromosome"/>
</dbReference>
<evidence type="ECO:0008006" key="4">
    <source>
        <dbReference type="Google" id="ProtNLM"/>
    </source>
</evidence>
<feature type="transmembrane region" description="Helical" evidence="1">
    <location>
        <begin position="9"/>
        <end position="32"/>
    </location>
</feature>
<evidence type="ECO:0000256" key="1">
    <source>
        <dbReference type="SAM" id="Phobius"/>
    </source>
</evidence>
<accession>A0ABX8J6V7</accession>
<keyword evidence="1" id="KW-1133">Transmembrane helix</keyword>
<keyword evidence="1" id="KW-0812">Transmembrane</keyword>